<comment type="caution">
    <text evidence="1">The sequence shown here is derived from an EMBL/GenBank/DDBJ whole genome shotgun (WGS) entry which is preliminary data.</text>
</comment>
<proteinExistence type="predicted"/>
<name>A0A833T9R3_PHYIN</name>
<evidence type="ECO:0000313" key="1">
    <source>
        <dbReference type="EMBL" id="KAF4044469.1"/>
    </source>
</evidence>
<protein>
    <submittedName>
        <fullName evidence="1">Uncharacterized protein</fullName>
    </submittedName>
</protein>
<evidence type="ECO:0000313" key="2">
    <source>
        <dbReference type="Proteomes" id="UP000602510"/>
    </source>
</evidence>
<dbReference type="AlphaFoldDB" id="A0A833T9R3"/>
<accession>A0A833T9R3</accession>
<dbReference type="EMBL" id="WSZM01000069">
    <property type="protein sequence ID" value="KAF4044469.1"/>
    <property type="molecule type" value="Genomic_DNA"/>
</dbReference>
<keyword evidence="2" id="KW-1185">Reference proteome</keyword>
<dbReference type="Proteomes" id="UP000602510">
    <property type="component" value="Unassembled WGS sequence"/>
</dbReference>
<gene>
    <name evidence="1" type="ORF">GN244_ATG03178</name>
</gene>
<organism evidence="1 2">
    <name type="scientific">Phytophthora infestans</name>
    <name type="common">Potato late blight agent</name>
    <name type="synonym">Botrytis infestans</name>
    <dbReference type="NCBI Taxonomy" id="4787"/>
    <lineage>
        <taxon>Eukaryota</taxon>
        <taxon>Sar</taxon>
        <taxon>Stramenopiles</taxon>
        <taxon>Oomycota</taxon>
        <taxon>Peronosporomycetes</taxon>
        <taxon>Peronosporales</taxon>
        <taxon>Peronosporaceae</taxon>
        <taxon>Phytophthora</taxon>
    </lineage>
</organism>
<sequence>MLIVPTPKQRRDRKLAKQRVARVFREGGDWKLAAIHKDVSYHTARHVVLDGASCQNREGGAGVRPSGVKKTVEVMAKLEEYIIED</sequence>
<reference evidence="1" key="1">
    <citation type="submission" date="2020-04" db="EMBL/GenBank/DDBJ databases">
        <title>Hybrid Assembly of Korean Phytophthora infestans isolates.</title>
        <authorList>
            <person name="Prokchorchik M."/>
            <person name="Lee Y."/>
            <person name="Seo J."/>
            <person name="Cho J.-H."/>
            <person name="Park Y.-E."/>
            <person name="Jang D.-C."/>
            <person name="Im J.-S."/>
            <person name="Choi J.-G."/>
            <person name="Park H.-J."/>
            <person name="Lee G.-B."/>
            <person name="Lee Y.-G."/>
            <person name="Hong S.-Y."/>
            <person name="Cho K."/>
            <person name="Sohn K.H."/>
        </authorList>
    </citation>
    <scope>NUCLEOTIDE SEQUENCE</scope>
    <source>
        <strain evidence="1">KR_1_A1</strain>
    </source>
</reference>